<evidence type="ECO:0000256" key="2">
    <source>
        <dbReference type="ARBA" id="ARBA00008685"/>
    </source>
</evidence>
<dbReference type="Pfam" id="PF00060">
    <property type="entry name" value="Lig_chan"/>
    <property type="match status" value="1"/>
</dbReference>
<dbReference type="InterPro" id="IPR019594">
    <property type="entry name" value="Glu/Gly-bd"/>
</dbReference>
<name>A0A5B7BTY4_DAVIN</name>
<feature type="disulfide bond" evidence="16">
    <location>
        <begin position="765"/>
        <end position="821"/>
    </location>
</feature>
<dbReference type="Gene3D" id="3.40.190.10">
    <property type="entry name" value="Periplasmic binding protein-like II"/>
    <property type="match status" value="2"/>
</dbReference>
<evidence type="ECO:0000256" key="3">
    <source>
        <dbReference type="ARBA" id="ARBA00011095"/>
    </source>
</evidence>
<proteinExistence type="inferred from homology"/>
<comment type="function">
    <text evidence="14">Glutamate-gated receptor that probably acts as a non-selective cation channel. May be involved in light-signal transduction and calcium homeostasis via the regulation of calcium influx into cells.</text>
</comment>
<dbReference type="CDD" id="cd19990">
    <property type="entry name" value="PBP1_GABAb_receptor_plant"/>
    <property type="match status" value="1"/>
</dbReference>
<evidence type="ECO:0000256" key="1">
    <source>
        <dbReference type="ARBA" id="ARBA00004141"/>
    </source>
</evidence>
<dbReference type="InterPro" id="IPR015683">
    <property type="entry name" value="Ionotropic_Glu_rcpt"/>
</dbReference>
<dbReference type="Pfam" id="PF01094">
    <property type="entry name" value="ANF_receptor"/>
    <property type="match status" value="1"/>
</dbReference>
<feature type="transmembrane region" description="Helical" evidence="17">
    <location>
        <begin position="841"/>
        <end position="863"/>
    </location>
</feature>
<dbReference type="PIRSF" id="PIRSF037090">
    <property type="entry name" value="Iontro_Glu-like_rcpt_pln"/>
    <property type="match status" value="1"/>
</dbReference>
<dbReference type="PANTHER" id="PTHR34836">
    <property type="entry name" value="OS06G0188250 PROTEIN"/>
    <property type="match status" value="1"/>
</dbReference>
<keyword evidence="11" id="KW-0325">Glycoprotein</keyword>
<keyword evidence="10 15" id="KW-0675">Receptor</keyword>
<dbReference type="InterPro" id="IPR001828">
    <property type="entry name" value="ANF_lig-bd_rcpt"/>
</dbReference>
<dbReference type="InterPro" id="IPR044440">
    <property type="entry name" value="GABAb_receptor_plant_PBP1"/>
</dbReference>
<keyword evidence="12 15" id="KW-1071">Ligand-gated ion channel</keyword>
<comment type="function">
    <text evidence="15">Glutamate-gated receptor that probably acts as non-selective cation channel.</text>
</comment>
<evidence type="ECO:0000256" key="5">
    <source>
        <dbReference type="ARBA" id="ARBA00022692"/>
    </source>
</evidence>
<feature type="transmembrane region" description="Helical" evidence="17">
    <location>
        <begin position="12"/>
        <end position="32"/>
    </location>
</feature>
<feature type="transmembrane region" description="Helical" evidence="17">
    <location>
        <begin position="597"/>
        <end position="615"/>
    </location>
</feature>
<gene>
    <name evidence="19" type="ORF">Din_039994</name>
</gene>
<keyword evidence="9 15" id="KW-0472">Membrane</keyword>
<dbReference type="InterPro" id="IPR028082">
    <property type="entry name" value="Peripla_BP_I"/>
</dbReference>
<dbReference type="Pfam" id="PF10613">
    <property type="entry name" value="Lig_chan-Glu_bd"/>
    <property type="match status" value="1"/>
</dbReference>
<keyword evidence="4 15" id="KW-0813">Transport</keyword>
<dbReference type="Gene3D" id="1.10.287.70">
    <property type="match status" value="1"/>
</dbReference>
<dbReference type="PANTHER" id="PTHR34836:SF1">
    <property type="entry name" value="OS09G0428600 PROTEIN"/>
    <property type="match status" value="1"/>
</dbReference>
<dbReference type="InterPro" id="IPR001320">
    <property type="entry name" value="Iontro_rcpt_C"/>
</dbReference>
<evidence type="ECO:0000256" key="7">
    <source>
        <dbReference type="ARBA" id="ARBA00022989"/>
    </source>
</evidence>
<dbReference type="FunFam" id="3.40.50.2300:FF:000169">
    <property type="entry name" value="Glutamate receptor"/>
    <property type="match status" value="1"/>
</dbReference>
<keyword evidence="8 15" id="KW-0406">Ion transport</keyword>
<evidence type="ECO:0000256" key="9">
    <source>
        <dbReference type="ARBA" id="ARBA00023136"/>
    </source>
</evidence>
<reference evidence="19" key="1">
    <citation type="submission" date="2019-08" db="EMBL/GenBank/DDBJ databases">
        <title>Reference gene set and small RNA set construction with multiple tissues from Davidia involucrata Baill.</title>
        <authorList>
            <person name="Yang H."/>
            <person name="Zhou C."/>
            <person name="Li G."/>
            <person name="Wang J."/>
            <person name="Gao P."/>
            <person name="Wang M."/>
            <person name="Wang R."/>
            <person name="Zhao Y."/>
        </authorList>
    </citation>
    <scope>NUCLEOTIDE SEQUENCE</scope>
    <source>
        <tissue evidence="19">Mixed with DoveR01_LX</tissue>
    </source>
</reference>
<organism evidence="19">
    <name type="scientific">Davidia involucrata</name>
    <name type="common">Dove tree</name>
    <dbReference type="NCBI Taxonomy" id="16924"/>
    <lineage>
        <taxon>Eukaryota</taxon>
        <taxon>Viridiplantae</taxon>
        <taxon>Streptophyta</taxon>
        <taxon>Embryophyta</taxon>
        <taxon>Tracheophyta</taxon>
        <taxon>Spermatophyta</taxon>
        <taxon>Magnoliopsida</taxon>
        <taxon>eudicotyledons</taxon>
        <taxon>Gunneridae</taxon>
        <taxon>Pentapetalae</taxon>
        <taxon>asterids</taxon>
        <taxon>Cornales</taxon>
        <taxon>Nyssaceae</taxon>
        <taxon>Davidia</taxon>
    </lineage>
</organism>
<dbReference type="EMBL" id="GHES01039994">
    <property type="protein sequence ID" value="MPA70553.1"/>
    <property type="molecule type" value="Transcribed_RNA"/>
</dbReference>
<evidence type="ECO:0000256" key="12">
    <source>
        <dbReference type="ARBA" id="ARBA00023286"/>
    </source>
</evidence>
<dbReference type="AlphaFoldDB" id="A0A5B7BTY4"/>
<comment type="subunit">
    <text evidence="3">May form heteromers.</text>
</comment>
<comment type="subcellular location">
    <subcellularLocation>
        <location evidence="1">Membrane</location>
        <topology evidence="1">Multi-pass membrane protein</topology>
    </subcellularLocation>
</comment>
<dbReference type="FunFam" id="3.40.50.2300:FF:000310">
    <property type="entry name" value="Glutamate receptor"/>
    <property type="match status" value="1"/>
</dbReference>
<evidence type="ECO:0000256" key="11">
    <source>
        <dbReference type="ARBA" id="ARBA00023180"/>
    </source>
</evidence>
<feature type="transmembrane region" description="Helical" evidence="17">
    <location>
        <begin position="657"/>
        <end position="675"/>
    </location>
</feature>
<dbReference type="FunFam" id="3.40.190.10:FF:000195">
    <property type="entry name" value="Glutamate receptor 2.7"/>
    <property type="match status" value="1"/>
</dbReference>
<dbReference type="FunFam" id="1.10.287.70:FF:000037">
    <property type="entry name" value="Glutamate receptor"/>
    <property type="match status" value="1"/>
</dbReference>
<evidence type="ECO:0000256" key="14">
    <source>
        <dbReference type="ARBA" id="ARBA00049638"/>
    </source>
</evidence>
<dbReference type="Gene3D" id="3.40.50.2300">
    <property type="match status" value="2"/>
</dbReference>
<dbReference type="GO" id="GO:0015276">
    <property type="term" value="F:ligand-gated monoatomic ion channel activity"/>
    <property type="evidence" value="ECO:0007669"/>
    <property type="project" value="InterPro"/>
</dbReference>
<comment type="similarity">
    <text evidence="2 15">Belongs to the glutamate-gated ion channel (TC 1.A.10.1) family.</text>
</comment>
<keyword evidence="13 15" id="KW-0407">Ion channel</keyword>
<evidence type="ECO:0000256" key="6">
    <source>
        <dbReference type="ARBA" id="ARBA00022729"/>
    </source>
</evidence>
<evidence type="ECO:0000256" key="13">
    <source>
        <dbReference type="ARBA" id="ARBA00023303"/>
    </source>
</evidence>
<evidence type="ECO:0000313" key="19">
    <source>
        <dbReference type="EMBL" id="MPA70553.1"/>
    </source>
</evidence>
<evidence type="ECO:0000256" key="16">
    <source>
        <dbReference type="PIRSR" id="PIRSR037090-50"/>
    </source>
</evidence>
<dbReference type="SUPFAM" id="SSF53850">
    <property type="entry name" value="Periplasmic binding protein-like II"/>
    <property type="match status" value="1"/>
</dbReference>
<keyword evidence="16" id="KW-1015">Disulfide bond</keyword>
<feature type="domain" description="Ionotropic glutamate receptor C-terminal" evidence="18">
    <location>
        <begin position="475"/>
        <end position="817"/>
    </location>
</feature>
<keyword evidence="6" id="KW-0732">Signal</keyword>
<accession>A0A5B7BTY4</accession>
<dbReference type="SMART" id="SM00079">
    <property type="entry name" value="PBPe"/>
    <property type="match status" value="1"/>
</dbReference>
<evidence type="ECO:0000259" key="18">
    <source>
        <dbReference type="SMART" id="SM00079"/>
    </source>
</evidence>
<protein>
    <recommendedName>
        <fullName evidence="15">Glutamate receptor</fullName>
    </recommendedName>
</protein>
<evidence type="ECO:0000256" key="10">
    <source>
        <dbReference type="ARBA" id="ARBA00023170"/>
    </source>
</evidence>
<keyword evidence="5 17" id="KW-0812">Transmembrane</keyword>
<dbReference type="FunFam" id="3.40.190.10:FF:000103">
    <property type="entry name" value="Glutamate receptor"/>
    <property type="match status" value="1"/>
</dbReference>
<dbReference type="InterPro" id="IPR017103">
    <property type="entry name" value="Iontropic_Glu_rcpt_pln"/>
</dbReference>
<evidence type="ECO:0000256" key="15">
    <source>
        <dbReference type="PIRNR" id="PIRNR037090"/>
    </source>
</evidence>
<dbReference type="SUPFAM" id="SSF53822">
    <property type="entry name" value="Periplasmic binding protein-like I"/>
    <property type="match status" value="1"/>
</dbReference>
<keyword evidence="7 17" id="KW-1133">Transmembrane helix</keyword>
<dbReference type="GO" id="GO:0016020">
    <property type="term" value="C:membrane"/>
    <property type="evidence" value="ECO:0007669"/>
    <property type="project" value="UniProtKB-SubCell"/>
</dbReference>
<sequence length="963" mass="107659">MESSELHKQNPRYFLLSLLLYLFMSVYNIAAVEVQNTSRVVMVDVGLILDLDTTVGKMSQTCMSMALADFYANQYNYNYTTRIVLHTRDSNSDIVDAASAAIDLLKNVQVEAILGPQRSTQADFVIDIGDRAQVPIISPATSPSLSPKDTPYFVRVAQNASSQVEAIAAIVKAFGWREVVVLYEDNEYGSGIVPYLTEALQKMSTKVAYRSVMSPSAADDQILQELYKLKTMQTRVFVVHMLPTLASRLFLKVKEAGMMDKGYAWIITDVLTSLLDSLDPTVIDSMQGTLGVKPCIPKSNELNNFTKRWSKRFHQENPDMDRTELNVFGPLAYDSIMALAMAVEKASININAEPRTRFIKKHRENRATDLAAIGTSTMGPKLLQSIRNIRFKGLSGDFHLVDGQLQSSAFEIVNIIGKGRGIGFWTRQSGISEKLKLSNKNYTTRKDDLRAIIWPGESNVVPKGWEIPTGEKKLRIGVPVKNGFGEFVKVEKDPQTNNIIPTGFCIDVFKEVINSLPFAIPYEFIPFEGESYDDLVRQVFLENYDAVVGDTTIVANRSMLVDFTLPFTESGVSMIVPIKDDERKNAWIFMKPLTMDLWLTTGAFFIFTGFVVWVLEHRVNKEFRGPPRKQVGMIFWFSFSTLVFAHKEKVISNLTRFVVIVWVFVVLVLTSSYTASLTSMLTVQQLQPTVTNINDLIKNGEYVGYQKGSFVDGLLRSKKFDVSKFRNYSTLEEYDDALSRGSRNGGVAAIIDELPYIRLFLAKYCTKYTMLGPIYKTAGFGFGFPKGSPLIPDLSRAVLNITEGDKMDKIRKKWFGDEADCPEQDGAVVTSDSLTVDSFKGLFLIAGVSSSSALIIFLLIFLYDNREILVSDDSMWQKVSTMAKNFDEEKDNSDSSKKTSVANEETAMAAENAVPNCSQSPAISIYHNADGIFSQDEGFSTEPGTPIHEAFDTITVTETTEDR</sequence>
<evidence type="ECO:0000256" key="17">
    <source>
        <dbReference type="SAM" id="Phobius"/>
    </source>
</evidence>
<evidence type="ECO:0000256" key="8">
    <source>
        <dbReference type="ARBA" id="ARBA00023065"/>
    </source>
</evidence>
<evidence type="ECO:0000256" key="4">
    <source>
        <dbReference type="ARBA" id="ARBA00022448"/>
    </source>
</evidence>
<dbReference type="CDD" id="cd13686">
    <property type="entry name" value="GluR_Plant"/>
    <property type="match status" value="1"/>
</dbReference>